<proteinExistence type="predicted"/>
<dbReference type="SUPFAM" id="SSF56784">
    <property type="entry name" value="HAD-like"/>
    <property type="match status" value="1"/>
</dbReference>
<accession>A0A0P0Z4K9</accession>
<dbReference type="AlphaFoldDB" id="A0A0P0Z4K9"/>
<dbReference type="EMBL" id="LC066377">
    <property type="protein sequence ID" value="BAT28919.1"/>
    <property type="molecule type" value="Genomic_DNA"/>
</dbReference>
<reference evidence="1" key="1">
    <citation type="journal article" date="2015" name="Proc. Natl. Acad. Sci. U.S.A.">
        <title>Bacterial clade with the ribosomal RNA operon on a small plasmid rather than the chromosome.</title>
        <authorList>
            <person name="Anda M."/>
            <person name="Ohtsubo Y."/>
            <person name="Okubo T."/>
            <person name="Sugawara M."/>
            <person name="Nagata Y."/>
            <person name="Tsuda M."/>
            <person name="Minamisawa K."/>
            <person name="Mitsui H."/>
        </authorList>
    </citation>
    <scope>NUCLEOTIDE SEQUENCE</scope>
    <source>
        <strain evidence="1">JCM 14755</strain>
    </source>
</reference>
<dbReference type="RefSeq" id="WP_244490885.1">
    <property type="nucleotide sequence ID" value="NZ_BBWR01000018.1"/>
</dbReference>
<name>A0A0P0Z4K9_9HYPH</name>
<dbReference type="InterPro" id="IPR036412">
    <property type="entry name" value="HAD-like_sf"/>
</dbReference>
<organism evidence="1">
    <name type="scientific">Aureimonas frigidaquae</name>
    <dbReference type="NCBI Taxonomy" id="424757"/>
    <lineage>
        <taxon>Bacteria</taxon>
        <taxon>Pseudomonadati</taxon>
        <taxon>Pseudomonadota</taxon>
        <taxon>Alphaproteobacteria</taxon>
        <taxon>Hyphomicrobiales</taxon>
        <taxon>Aurantimonadaceae</taxon>
        <taxon>Aureimonas</taxon>
    </lineage>
</organism>
<protein>
    <submittedName>
        <fullName evidence="1">Uncharacterized protein</fullName>
    </submittedName>
</protein>
<sequence>MTARKPLTVGPAMADLPEHHPVLLILDIDEVVLQFIDPFVALLAEHDAGLDPSGFRLTGSVHSLSTGQALGADRLKGLMHQLYEEQDRRQHLVPGVRAALDRLARRADIVFLTAMAPQWHATRRRHLDAVGLPYPMIATERDKGAVIAQFYETRQRPCLFIDDLPSNLAGVRRSAPATELLHLMASPLFRPYLPALPAGVHTACDWHEAEPMVDAILDRMLAQAAL</sequence>
<evidence type="ECO:0000313" key="1">
    <source>
        <dbReference type="EMBL" id="BAT28919.1"/>
    </source>
</evidence>